<evidence type="ECO:0000313" key="3">
    <source>
        <dbReference type="Proteomes" id="UP000231878"/>
    </source>
</evidence>
<proteinExistence type="predicted"/>
<protein>
    <submittedName>
        <fullName evidence="2">DUF3304 domain-containing protein</fullName>
    </submittedName>
</protein>
<dbReference type="EMBL" id="PHRB01000009">
    <property type="protein sequence ID" value="PJO66081.1"/>
    <property type="molecule type" value="Genomic_DNA"/>
</dbReference>
<accession>A0AAX0UCB7</accession>
<feature type="signal peptide" evidence="1">
    <location>
        <begin position="1"/>
        <end position="18"/>
    </location>
</feature>
<organism evidence="2 3">
    <name type="scientific">Burkholderia pseudomallei</name>
    <name type="common">Pseudomonas pseudomallei</name>
    <dbReference type="NCBI Taxonomy" id="28450"/>
    <lineage>
        <taxon>Bacteria</taxon>
        <taxon>Pseudomonadati</taxon>
        <taxon>Pseudomonadota</taxon>
        <taxon>Betaproteobacteria</taxon>
        <taxon>Burkholderiales</taxon>
        <taxon>Burkholderiaceae</taxon>
        <taxon>Burkholderia</taxon>
        <taxon>pseudomallei group</taxon>
    </lineage>
</organism>
<dbReference type="AlphaFoldDB" id="A0AAX0UCB7"/>
<dbReference type="RefSeq" id="WP_009930792.1">
    <property type="nucleotide sequence ID" value="NZ_AP028071.1"/>
</dbReference>
<dbReference type="InterPro" id="IPR021733">
    <property type="entry name" value="DUF3304"/>
</dbReference>
<name>A0AAX0UCB7_BURPE</name>
<gene>
    <name evidence="2" type="ORF">CWD88_11440</name>
</gene>
<dbReference type="GeneID" id="93059937"/>
<evidence type="ECO:0000256" key="1">
    <source>
        <dbReference type="SAM" id="SignalP"/>
    </source>
</evidence>
<feature type="chain" id="PRO_5043824658" evidence="1">
    <location>
        <begin position="19"/>
        <end position="197"/>
    </location>
</feature>
<dbReference type="Proteomes" id="UP000231878">
    <property type="component" value="Unassembled WGS sequence"/>
</dbReference>
<reference evidence="2 3" key="1">
    <citation type="submission" date="2017-11" db="EMBL/GenBank/DDBJ databases">
        <title>Molecular characterization of Burkholderia pseudomallei and closely related isolates from Vietnam.</title>
        <authorList>
            <person name="Ustinov D.V."/>
            <person name="Antonov A.S."/>
            <person name="Avdusheva E.F."/>
            <person name="Shpak I.M."/>
            <person name="Zakharova I.B."/>
            <person name="Thi L.A."/>
            <person name="Teteryatnikova N."/>
            <person name="Lopasteyskaya Y.A."/>
            <person name="Kuzyutina J.A."/>
            <person name="Ngo T.N."/>
            <person name="Victorov D.V."/>
        </authorList>
    </citation>
    <scope>NUCLEOTIDE SEQUENCE [LARGE SCALE GENOMIC DNA]</scope>
    <source>
        <strain evidence="2 3">V1512</strain>
    </source>
</reference>
<dbReference type="Pfam" id="PF11745">
    <property type="entry name" value="DUF3304"/>
    <property type="match status" value="1"/>
</dbReference>
<evidence type="ECO:0000313" key="2">
    <source>
        <dbReference type="EMBL" id="PJO66081.1"/>
    </source>
</evidence>
<comment type="caution">
    <text evidence="2">The sequence shown here is derived from an EMBL/GenBank/DDBJ whole genome shotgun (WGS) entry which is preliminary data.</text>
</comment>
<keyword evidence="1" id="KW-0732">Signal</keyword>
<sequence>MNKCFVKLNGLIALFVFAILMCGGCSRTSQSSSDEAEMKHEVTSSSESEVMSLNLNALNYTEIPIGKFYVDGTWGGNVRSRIGSGGLGILCCVSLPKKWRPGLTVTVEWRDDEMYKNDPNSLTSRVVPVEKYEYFSDGFLWVLFFPGGKIKAYASQWMPGFPGFPEGLQAPNVACPGHFTLLNSDPRCPAPDNRIKP</sequence>